<reference evidence="3 4" key="1">
    <citation type="submission" date="2018-08" db="EMBL/GenBank/DDBJ databases">
        <title>Pseudooceanicola sediminis CY03 in the family Rhodobacteracea.</title>
        <authorList>
            <person name="Zhang Y.-J."/>
        </authorList>
    </citation>
    <scope>NUCLEOTIDE SEQUENCE [LARGE SCALE GENOMIC DNA]</scope>
    <source>
        <strain evidence="3 4">CY03</strain>
    </source>
</reference>
<dbReference type="PANTHER" id="PTHR34977">
    <property type="entry name" value="UPF0337 PROTEIN YJBJ"/>
    <property type="match status" value="1"/>
</dbReference>
<dbReference type="Gene3D" id="1.10.1470.10">
    <property type="entry name" value="YjbJ"/>
    <property type="match status" value="1"/>
</dbReference>
<keyword evidence="4" id="KW-1185">Reference proteome</keyword>
<name>A0A399J0J8_9RHOB</name>
<accession>A0A399J0J8</accession>
<dbReference type="InterPro" id="IPR026042">
    <property type="entry name" value="YjbJ"/>
</dbReference>
<evidence type="ECO:0000313" key="4">
    <source>
        <dbReference type="Proteomes" id="UP000265848"/>
    </source>
</evidence>
<dbReference type="SUPFAM" id="SSF69047">
    <property type="entry name" value="Hypothetical protein YjbJ"/>
    <property type="match status" value="1"/>
</dbReference>
<evidence type="ECO:0000256" key="1">
    <source>
        <dbReference type="ARBA" id="ARBA00009129"/>
    </source>
</evidence>
<organism evidence="3 4">
    <name type="scientific">Pseudooceanicola sediminis</name>
    <dbReference type="NCBI Taxonomy" id="2211117"/>
    <lineage>
        <taxon>Bacteria</taxon>
        <taxon>Pseudomonadati</taxon>
        <taxon>Pseudomonadota</taxon>
        <taxon>Alphaproteobacteria</taxon>
        <taxon>Rhodobacterales</taxon>
        <taxon>Paracoccaceae</taxon>
        <taxon>Pseudooceanicola</taxon>
    </lineage>
</organism>
<dbReference type="PANTHER" id="PTHR34977:SF1">
    <property type="entry name" value="UPF0337 PROTEIN YJBJ"/>
    <property type="match status" value="1"/>
</dbReference>
<proteinExistence type="inferred from homology"/>
<dbReference type="InterPro" id="IPR036629">
    <property type="entry name" value="YjbJ_sf"/>
</dbReference>
<dbReference type="Pfam" id="PF05532">
    <property type="entry name" value="CsbD"/>
    <property type="match status" value="1"/>
</dbReference>
<comment type="caution">
    <text evidence="3">The sequence shown here is derived from an EMBL/GenBank/DDBJ whole genome shotgun (WGS) entry which is preliminary data.</text>
</comment>
<dbReference type="Proteomes" id="UP000265848">
    <property type="component" value="Unassembled WGS sequence"/>
</dbReference>
<evidence type="ECO:0000313" key="3">
    <source>
        <dbReference type="EMBL" id="RII38791.1"/>
    </source>
</evidence>
<gene>
    <name evidence="3" type="ORF">DL237_11145</name>
</gene>
<dbReference type="PIRSF" id="PIRSF039008">
    <property type="entry name" value="YjbJ"/>
    <property type="match status" value="1"/>
</dbReference>
<dbReference type="InterPro" id="IPR008462">
    <property type="entry name" value="CsbD"/>
</dbReference>
<protein>
    <submittedName>
        <fullName evidence="3">CsbD family protein</fullName>
    </submittedName>
</protein>
<sequence>MNWDRIEGNWKQFKGTAQENWGKLTNDDVDVVAGKREQLVGKIQERYGIEKDEAERQVDEFVAKY</sequence>
<dbReference type="RefSeq" id="WP_119399138.1">
    <property type="nucleotide sequence ID" value="NZ_QWJJ01000008.1"/>
</dbReference>
<dbReference type="EMBL" id="QWJJ01000008">
    <property type="protein sequence ID" value="RII38791.1"/>
    <property type="molecule type" value="Genomic_DNA"/>
</dbReference>
<dbReference type="InterPro" id="IPR050423">
    <property type="entry name" value="UPF0337_stress_rsp"/>
</dbReference>
<feature type="domain" description="CsbD-like" evidence="2">
    <location>
        <begin position="4"/>
        <end position="56"/>
    </location>
</feature>
<comment type="similarity">
    <text evidence="1">Belongs to the UPF0337 (CsbD) family.</text>
</comment>
<evidence type="ECO:0000259" key="2">
    <source>
        <dbReference type="Pfam" id="PF05532"/>
    </source>
</evidence>
<dbReference type="OrthoDB" id="9796058at2"/>
<dbReference type="AlphaFoldDB" id="A0A399J0J8"/>